<dbReference type="Proteomes" id="UP000269221">
    <property type="component" value="Unassembled WGS sequence"/>
</dbReference>
<comment type="caution">
    <text evidence="1">The sequence shown here is derived from an EMBL/GenBank/DDBJ whole genome shotgun (WGS) entry which is preliminary data.</text>
</comment>
<reference evidence="1 2" key="1">
    <citation type="submission" date="2018-07" db="EMBL/GenBank/DDBJ databases">
        <title>A high quality draft genome assembly of the barn swallow (H. rustica rustica).</title>
        <authorList>
            <person name="Formenti G."/>
            <person name="Chiara M."/>
            <person name="Poveda L."/>
            <person name="Francoijs K.-J."/>
            <person name="Bonisoli-Alquati A."/>
            <person name="Canova L."/>
            <person name="Gianfranceschi L."/>
            <person name="Horner D.S."/>
            <person name="Saino N."/>
        </authorList>
    </citation>
    <scope>NUCLEOTIDE SEQUENCE [LARGE SCALE GENOMIC DNA]</scope>
    <source>
        <strain evidence="1">Chelidonia</strain>
        <tissue evidence="1">Blood</tissue>
    </source>
</reference>
<sequence>MDQGDPRHEYRVGSELTESIPAEEDLWVLMAENLTMSMTSKLKISSHVKWFNFSGTEEEAVASDEQMSTGKFMSCLSSLHKRQQVNLSTASEAKPVDFHAAGQRLVGSEKEGYDKG</sequence>
<gene>
    <name evidence="1" type="ORF">DUI87_03870</name>
</gene>
<name>A0A3M0L5R3_HIRRU</name>
<accession>A0A3M0L5R3</accession>
<organism evidence="1 2">
    <name type="scientific">Hirundo rustica rustica</name>
    <dbReference type="NCBI Taxonomy" id="333673"/>
    <lineage>
        <taxon>Eukaryota</taxon>
        <taxon>Metazoa</taxon>
        <taxon>Chordata</taxon>
        <taxon>Craniata</taxon>
        <taxon>Vertebrata</taxon>
        <taxon>Euteleostomi</taxon>
        <taxon>Archelosauria</taxon>
        <taxon>Archosauria</taxon>
        <taxon>Dinosauria</taxon>
        <taxon>Saurischia</taxon>
        <taxon>Theropoda</taxon>
        <taxon>Coelurosauria</taxon>
        <taxon>Aves</taxon>
        <taxon>Neognathae</taxon>
        <taxon>Neoaves</taxon>
        <taxon>Telluraves</taxon>
        <taxon>Australaves</taxon>
        <taxon>Passeriformes</taxon>
        <taxon>Sylvioidea</taxon>
        <taxon>Hirundinidae</taxon>
        <taxon>Hirundo</taxon>
    </lineage>
</organism>
<evidence type="ECO:0000313" key="1">
    <source>
        <dbReference type="EMBL" id="RMC19264.1"/>
    </source>
</evidence>
<keyword evidence="2" id="KW-1185">Reference proteome</keyword>
<dbReference type="EMBL" id="QRBI01000095">
    <property type="protein sequence ID" value="RMC19264.1"/>
    <property type="molecule type" value="Genomic_DNA"/>
</dbReference>
<dbReference type="AlphaFoldDB" id="A0A3M0L5R3"/>
<protein>
    <submittedName>
        <fullName evidence="1">Uncharacterized protein</fullName>
    </submittedName>
</protein>
<evidence type="ECO:0000313" key="2">
    <source>
        <dbReference type="Proteomes" id="UP000269221"/>
    </source>
</evidence>
<proteinExistence type="predicted"/>